<protein>
    <submittedName>
        <fullName evidence="5">Nucleotidyltransferase</fullName>
    </submittedName>
</protein>
<evidence type="ECO:0000256" key="3">
    <source>
        <dbReference type="ARBA" id="ARBA00022842"/>
    </source>
</evidence>
<accession>A0A1X4NJI3</accession>
<evidence type="ECO:0000259" key="4">
    <source>
        <dbReference type="Pfam" id="PF12804"/>
    </source>
</evidence>
<evidence type="ECO:0000256" key="1">
    <source>
        <dbReference type="ARBA" id="ARBA00022679"/>
    </source>
</evidence>
<reference evidence="5 6" key="1">
    <citation type="submission" date="2014-03" db="EMBL/GenBank/DDBJ databases">
        <title>The draft genome sequence of Marivita geojedonensis KCTC 23882.</title>
        <authorList>
            <person name="Lai Q."/>
            <person name="Shao Z."/>
        </authorList>
    </citation>
    <scope>NUCLEOTIDE SEQUENCE [LARGE SCALE GENOMIC DNA]</scope>
    <source>
        <strain evidence="5 6">DPG-138</strain>
    </source>
</reference>
<evidence type="ECO:0000313" key="6">
    <source>
        <dbReference type="Proteomes" id="UP000193926"/>
    </source>
</evidence>
<gene>
    <name evidence="5" type="ORF">MGEO_12530</name>
</gene>
<evidence type="ECO:0000256" key="2">
    <source>
        <dbReference type="ARBA" id="ARBA00022695"/>
    </source>
</evidence>
<dbReference type="InterPro" id="IPR029044">
    <property type="entry name" value="Nucleotide-diphossugar_trans"/>
</dbReference>
<dbReference type="PANTHER" id="PTHR43584">
    <property type="entry name" value="NUCLEOTIDYL TRANSFERASE"/>
    <property type="match status" value="1"/>
</dbReference>
<dbReference type="EMBL" id="JFKC01000012">
    <property type="protein sequence ID" value="OSQ49860.1"/>
    <property type="molecule type" value="Genomic_DNA"/>
</dbReference>
<keyword evidence="6" id="KW-1185">Reference proteome</keyword>
<dbReference type="Proteomes" id="UP000193926">
    <property type="component" value="Unassembled WGS sequence"/>
</dbReference>
<dbReference type="AlphaFoldDB" id="A0A1X4NJI3"/>
<name>A0A1X4NJI3_9RHOB</name>
<dbReference type="Gene3D" id="3.90.550.10">
    <property type="entry name" value="Spore Coat Polysaccharide Biosynthesis Protein SpsA, Chain A"/>
    <property type="match status" value="1"/>
</dbReference>
<dbReference type="InterPro" id="IPR050065">
    <property type="entry name" value="GlmU-like"/>
</dbReference>
<dbReference type="SUPFAM" id="SSF53448">
    <property type="entry name" value="Nucleotide-diphospho-sugar transferases"/>
    <property type="match status" value="1"/>
</dbReference>
<organism evidence="5 6">
    <name type="scientific">Marivita geojedonensis</name>
    <dbReference type="NCBI Taxonomy" id="1123756"/>
    <lineage>
        <taxon>Bacteria</taxon>
        <taxon>Pseudomonadati</taxon>
        <taxon>Pseudomonadota</taxon>
        <taxon>Alphaproteobacteria</taxon>
        <taxon>Rhodobacterales</taxon>
        <taxon>Roseobacteraceae</taxon>
        <taxon>Marivita</taxon>
    </lineage>
</organism>
<keyword evidence="1 5" id="KW-0808">Transferase</keyword>
<dbReference type="InterPro" id="IPR025877">
    <property type="entry name" value="MobA-like_NTP_Trfase"/>
</dbReference>
<comment type="caution">
    <text evidence="5">The sequence shown here is derived from an EMBL/GenBank/DDBJ whole genome shotgun (WGS) entry which is preliminary data.</text>
</comment>
<dbReference type="OrthoDB" id="9788272at2"/>
<keyword evidence="3" id="KW-0460">Magnesium</keyword>
<proteinExistence type="predicted"/>
<dbReference type="CDD" id="cd06422">
    <property type="entry name" value="NTP_transferase_like_1"/>
    <property type="match status" value="1"/>
</dbReference>
<dbReference type="STRING" id="1123756.MGEO_12530"/>
<dbReference type="GO" id="GO:0016779">
    <property type="term" value="F:nucleotidyltransferase activity"/>
    <property type="evidence" value="ECO:0007669"/>
    <property type="project" value="UniProtKB-KW"/>
</dbReference>
<dbReference type="Pfam" id="PF12804">
    <property type="entry name" value="NTP_transf_3"/>
    <property type="match status" value="1"/>
</dbReference>
<keyword evidence="2" id="KW-0548">Nucleotidyltransferase</keyword>
<evidence type="ECO:0000313" key="5">
    <source>
        <dbReference type="EMBL" id="OSQ49860.1"/>
    </source>
</evidence>
<feature type="domain" description="MobA-like NTP transferase" evidence="4">
    <location>
        <begin position="7"/>
        <end position="126"/>
    </location>
</feature>
<sequence>MPGSVMLFAAGFGTRMGHLTKDRPKPLVEVAGKPLIEHAMDLVRAVHPDRIVANAHYKADQIVKHFAGTEVRVNVELPDILDTGGGLKAALPMLESDVVFTMNTDAVWDGPNPLSLLQSVWTDDMQALLLCVPKSQVIGHTGSGDLDVSKDGYGSWGTETIYSGVQLIHTDCVSDTPENAFSLKSVWEKLESQDALRAITYPGRWCDVGHPGGIALAEKMLGFDHV</sequence>
<dbReference type="PANTHER" id="PTHR43584:SF8">
    <property type="entry name" value="N-ACETYLMURAMATE ALPHA-1-PHOSPHATE URIDYLYLTRANSFERASE"/>
    <property type="match status" value="1"/>
</dbReference>